<gene>
    <name evidence="1" type="ORF">BDZ94DRAFT_1259452</name>
</gene>
<sequence length="288" mass="32418">MVNSLQDSLDFFVDPAVSSSSMCPLPVYPWSYTPSTALPVSADESYNEEYLVALPPTTVLQDHNKKNREDDVDRQASHLARASHYCADTFDKLEDHQLICTQNPQRLTKLHHETCASCQRQQVPLDDLHARPATTPVGGNPSLIGFSREELQEWLIATEEHYKYHLSDNEKLYMCLRPHIVTTGELVSAFSDFKWAGPEIFHTYLGYMWFPVPPNLSCIDSDLGIRVGVFKNPYSHELRFISLDIEDNIHATLDELYSSLTKNSGGNNSIHYLAVVDVTSQGARGTSV</sequence>
<name>A0A9P6CJV6_9AGAR</name>
<dbReference type="AlphaFoldDB" id="A0A9P6CJV6"/>
<accession>A0A9P6CJV6</accession>
<evidence type="ECO:0000313" key="1">
    <source>
        <dbReference type="EMBL" id="KAF9463239.1"/>
    </source>
</evidence>
<reference evidence="1" key="1">
    <citation type="submission" date="2020-11" db="EMBL/GenBank/DDBJ databases">
        <authorList>
            <consortium name="DOE Joint Genome Institute"/>
            <person name="Ahrendt S."/>
            <person name="Riley R."/>
            <person name="Andreopoulos W."/>
            <person name="Labutti K."/>
            <person name="Pangilinan J."/>
            <person name="Ruiz-Duenas F.J."/>
            <person name="Barrasa J.M."/>
            <person name="Sanchez-Garcia M."/>
            <person name="Camarero S."/>
            <person name="Miyauchi S."/>
            <person name="Serrano A."/>
            <person name="Linde D."/>
            <person name="Babiker R."/>
            <person name="Drula E."/>
            <person name="Ayuso-Fernandez I."/>
            <person name="Pacheco R."/>
            <person name="Padilla G."/>
            <person name="Ferreira P."/>
            <person name="Barriuso J."/>
            <person name="Kellner H."/>
            <person name="Castanera R."/>
            <person name="Alfaro M."/>
            <person name="Ramirez L."/>
            <person name="Pisabarro A.G."/>
            <person name="Kuo A."/>
            <person name="Tritt A."/>
            <person name="Lipzen A."/>
            <person name="He G."/>
            <person name="Yan M."/>
            <person name="Ng V."/>
            <person name="Cullen D."/>
            <person name="Martin F."/>
            <person name="Rosso M.-N."/>
            <person name="Henrissat B."/>
            <person name="Hibbett D."/>
            <person name="Martinez A.T."/>
            <person name="Grigoriev I.V."/>
        </authorList>
    </citation>
    <scope>NUCLEOTIDE SEQUENCE</scope>
    <source>
        <strain evidence="1">CBS 247.69</strain>
    </source>
</reference>
<proteinExistence type="predicted"/>
<protein>
    <submittedName>
        <fullName evidence="1">Uncharacterized protein</fullName>
    </submittedName>
</protein>
<dbReference type="EMBL" id="MU150264">
    <property type="protein sequence ID" value="KAF9463239.1"/>
    <property type="molecule type" value="Genomic_DNA"/>
</dbReference>
<keyword evidence="2" id="KW-1185">Reference proteome</keyword>
<organism evidence="1 2">
    <name type="scientific">Collybia nuda</name>
    <dbReference type="NCBI Taxonomy" id="64659"/>
    <lineage>
        <taxon>Eukaryota</taxon>
        <taxon>Fungi</taxon>
        <taxon>Dikarya</taxon>
        <taxon>Basidiomycota</taxon>
        <taxon>Agaricomycotina</taxon>
        <taxon>Agaricomycetes</taxon>
        <taxon>Agaricomycetidae</taxon>
        <taxon>Agaricales</taxon>
        <taxon>Tricholomatineae</taxon>
        <taxon>Clitocybaceae</taxon>
        <taxon>Collybia</taxon>
    </lineage>
</organism>
<dbReference type="Proteomes" id="UP000807353">
    <property type="component" value="Unassembled WGS sequence"/>
</dbReference>
<evidence type="ECO:0000313" key="2">
    <source>
        <dbReference type="Proteomes" id="UP000807353"/>
    </source>
</evidence>
<comment type="caution">
    <text evidence="1">The sequence shown here is derived from an EMBL/GenBank/DDBJ whole genome shotgun (WGS) entry which is preliminary data.</text>
</comment>